<dbReference type="GO" id="GO:0003676">
    <property type="term" value="F:nucleic acid binding"/>
    <property type="evidence" value="ECO:0007669"/>
    <property type="project" value="InterPro"/>
</dbReference>
<sequence length="79" mass="9180">MRGDVQNITDKKGYFYFQLKDGNNKVECVLFKTDDDILEGKRVRINHANEAKFSIRASGTVNNHNEKIQLVVDKVFNEY</sequence>
<gene>
    <name evidence="2" type="ORF">GBZ86_09660</name>
</gene>
<protein>
    <recommendedName>
        <fullName evidence="1">OB domain-containing protein</fullName>
    </recommendedName>
</protein>
<dbReference type="EMBL" id="WHJC01000137">
    <property type="protein sequence ID" value="MPQ44026.1"/>
    <property type="molecule type" value="Genomic_DNA"/>
</dbReference>
<name>A0A6I1MKG5_9CLOT</name>
<dbReference type="RefSeq" id="WP_422678915.1">
    <property type="nucleotide sequence ID" value="NZ_WHJC01000137.1"/>
</dbReference>
<organism evidence="2 3">
    <name type="scientific">Clostridium tarantellae</name>
    <dbReference type="NCBI Taxonomy" id="39493"/>
    <lineage>
        <taxon>Bacteria</taxon>
        <taxon>Bacillati</taxon>
        <taxon>Bacillota</taxon>
        <taxon>Clostridia</taxon>
        <taxon>Eubacteriales</taxon>
        <taxon>Clostridiaceae</taxon>
        <taxon>Clostridium</taxon>
    </lineage>
</organism>
<keyword evidence="3" id="KW-1185">Reference proteome</keyword>
<evidence type="ECO:0000313" key="3">
    <source>
        <dbReference type="Proteomes" id="UP000430345"/>
    </source>
</evidence>
<evidence type="ECO:0000313" key="2">
    <source>
        <dbReference type="EMBL" id="MPQ44026.1"/>
    </source>
</evidence>
<comment type="caution">
    <text evidence="2">The sequence shown here is derived from an EMBL/GenBank/DDBJ whole genome shotgun (WGS) entry which is preliminary data.</text>
</comment>
<dbReference type="Gene3D" id="2.40.50.140">
    <property type="entry name" value="Nucleic acid-binding proteins"/>
    <property type="match status" value="1"/>
</dbReference>
<dbReference type="Pfam" id="PF01336">
    <property type="entry name" value="tRNA_anti-codon"/>
    <property type="match status" value="1"/>
</dbReference>
<dbReference type="InterPro" id="IPR012340">
    <property type="entry name" value="NA-bd_OB-fold"/>
</dbReference>
<dbReference type="AlphaFoldDB" id="A0A6I1MKG5"/>
<reference evidence="2 3" key="1">
    <citation type="submission" date="2019-10" db="EMBL/GenBank/DDBJ databases">
        <title>The Genome Sequence of Clostridium tarantellae Isolated from Fish Brain.</title>
        <authorList>
            <person name="Bano L."/>
            <person name="Kiel M."/>
            <person name="Sales G."/>
            <person name="Doxey A.C."/>
            <person name="Mansfield M.J."/>
            <person name="Schiavone M."/>
            <person name="Rossetto O."/>
            <person name="Pirazzini M."/>
            <person name="Dobrindt U."/>
            <person name="Montecucco C."/>
        </authorList>
    </citation>
    <scope>NUCLEOTIDE SEQUENCE [LARGE SCALE GENOMIC DNA]</scope>
    <source>
        <strain evidence="2 3">DSM 3997</strain>
    </source>
</reference>
<dbReference type="SUPFAM" id="SSF50249">
    <property type="entry name" value="Nucleic acid-binding proteins"/>
    <property type="match status" value="1"/>
</dbReference>
<proteinExistence type="predicted"/>
<feature type="domain" description="OB" evidence="1">
    <location>
        <begin position="2"/>
        <end position="75"/>
    </location>
</feature>
<dbReference type="Proteomes" id="UP000430345">
    <property type="component" value="Unassembled WGS sequence"/>
</dbReference>
<accession>A0A6I1MKG5</accession>
<dbReference type="InterPro" id="IPR004365">
    <property type="entry name" value="NA-bd_OB_tRNA"/>
</dbReference>
<evidence type="ECO:0000259" key="1">
    <source>
        <dbReference type="Pfam" id="PF01336"/>
    </source>
</evidence>